<accession>A0ABC9W109</accession>
<dbReference type="EMBL" id="BAAFJT010000001">
    <property type="protein sequence ID" value="GAB0178806.1"/>
    <property type="molecule type" value="Genomic_DNA"/>
</dbReference>
<sequence>MEKDLVEEELDMNWQCALATQKANCILDCIKGRVTSRLREVILPLYSTLMRPHLEYCIQLCGPQYKKNMDLLERDQKDTRMIRGLEHLSSEERLRELGLFSLERSRLQGHFIVAFQYIKEAYKKEEERLFTRICSDRTRGNGFKLKEEKCVPFLWDRRSESWMDCNSCEPLPKIRLGYIVFCGLPSMSRDLFCSGTIT</sequence>
<reference evidence="1 2" key="1">
    <citation type="submission" date="2024-06" db="EMBL/GenBank/DDBJ databases">
        <title>The draft genome of Grus japonensis, version 3.</title>
        <authorList>
            <person name="Nabeshima K."/>
            <person name="Suzuki S."/>
            <person name="Onuma M."/>
        </authorList>
    </citation>
    <scope>NUCLEOTIDE SEQUENCE [LARGE SCALE GENOMIC DNA]</scope>
    <source>
        <strain evidence="1 2">451A</strain>
    </source>
</reference>
<dbReference type="PANTHER" id="PTHR33332">
    <property type="entry name" value="REVERSE TRANSCRIPTASE DOMAIN-CONTAINING PROTEIN"/>
    <property type="match status" value="1"/>
</dbReference>
<dbReference type="AlphaFoldDB" id="A0ABC9W109"/>
<keyword evidence="2" id="KW-1185">Reference proteome</keyword>
<dbReference type="Proteomes" id="UP001623348">
    <property type="component" value="Unassembled WGS sequence"/>
</dbReference>
<comment type="caution">
    <text evidence="1">The sequence shown here is derived from an EMBL/GenBank/DDBJ whole genome shotgun (WGS) entry which is preliminary data.</text>
</comment>
<protein>
    <submittedName>
        <fullName evidence="1">Uncharacterized protein</fullName>
    </submittedName>
</protein>
<evidence type="ECO:0000313" key="2">
    <source>
        <dbReference type="Proteomes" id="UP001623348"/>
    </source>
</evidence>
<name>A0ABC9W109_GRUJA</name>
<evidence type="ECO:0000313" key="1">
    <source>
        <dbReference type="EMBL" id="GAB0178806.1"/>
    </source>
</evidence>
<organism evidence="1 2">
    <name type="scientific">Grus japonensis</name>
    <name type="common">Japanese crane</name>
    <name type="synonym">Red-crowned crane</name>
    <dbReference type="NCBI Taxonomy" id="30415"/>
    <lineage>
        <taxon>Eukaryota</taxon>
        <taxon>Metazoa</taxon>
        <taxon>Chordata</taxon>
        <taxon>Craniata</taxon>
        <taxon>Vertebrata</taxon>
        <taxon>Euteleostomi</taxon>
        <taxon>Archelosauria</taxon>
        <taxon>Archosauria</taxon>
        <taxon>Dinosauria</taxon>
        <taxon>Saurischia</taxon>
        <taxon>Theropoda</taxon>
        <taxon>Coelurosauria</taxon>
        <taxon>Aves</taxon>
        <taxon>Neognathae</taxon>
        <taxon>Neoaves</taxon>
        <taxon>Gruiformes</taxon>
        <taxon>Gruidae</taxon>
        <taxon>Grus</taxon>
    </lineage>
</organism>
<gene>
    <name evidence="1" type="ORF">GRJ2_000345900</name>
</gene>
<proteinExistence type="predicted"/>